<dbReference type="Proteomes" id="UP000000305">
    <property type="component" value="Unassembled WGS sequence"/>
</dbReference>
<name>E9H1E9_DAPPU</name>
<dbReference type="PANTHER" id="PTHR21725:SF1">
    <property type="entry name" value="E3 UBIQUITIN-PROTEIN LIGASE UBR4"/>
    <property type="match status" value="1"/>
</dbReference>
<dbReference type="EMBL" id="GL732893">
    <property type="protein sequence ID" value="EFX64024.1"/>
    <property type="molecule type" value="Genomic_DNA"/>
</dbReference>
<evidence type="ECO:0000313" key="2">
    <source>
        <dbReference type="EMBL" id="EFX64024.1"/>
    </source>
</evidence>
<dbReference type="Pfam" id="PF13764">
    <property type="entry name" value="E3_UbLigase_R4"/>
    <property type="match status" value="1"/>
</dbReference>
<evidence type="ECO:0000259" key="1">
    <source>
        <dbReference type="Pfam" id="PF13764"/>
    </source>
</evidence>
<dbReference type="EMBL" id="GL732583">
    <property type="protein sequence ID" value="EFX74512.1"/>
    <property type="molecule type" value="Genomic_DNA"/>
</dbReference>
<dbReference type="InterPro" id="IPR045189">
    <property type="entry name" value="UBR4-like"/>
</dbReference>
<evidence type="ECO:0000313" key="4">
    <source>
        <dbReference type="Proteomes" id="UP000000305"/>
    </source>
</evidence>
<protein>
    <recommendedName>
        <fullName evidence="1">E3 ubiquitin ligase UBR4 C-terminal domain-containing protein</fullName>
    </recommendedName>
</protein>
<dbReference type="HOGENOM" id="CLU_2544891_0_0_1"/>
<dbReference type="PANTHER" id="PTHR21725">
    <property type="entry name" value="E3 UBIQUITIN-PROTEIN LIGASE UBR4"/>
    <property type="match status" value="1"/>
</dbReference>
<dbReference type="eggNOG" id="KOG1776">
    <property type="taxonomic scope" value="Eukaryota"/>
</dbReference>
<dbReference type="AlphaFoldDB" id="E9H1E9"/>
<evidence type="ECO:0000313" key="3">
    <source>
        <dbReference type="EMBL" id="EFX74512.1"/>
    </source>
</evidence>
<dbReference type="InterPro" id="IPR025704">
    <property type="entry name" value="E3_Ub_ligase_UBR4_C"/>
</dbReference>
<feature type="domain" description="E3 ubiquitin ligase UBR4 C-terminal" evidence="1">
    <location>
        <begin position="2"/>
        <end position="49"/>
    </location>
</feature>
<dbReference type="KEGG" id="dpx:DAPPUDRAFT_334668"/>
<organism evidence="3 4">
    <name type="scientific">Daphnia pulex</name>
    <name type="common">Water flea</name>
    <dbReference type="NCBI Taxonomy" id="6669"/>
    <lineage>
        <taxon>Eukaryota</taxon>
        <taxon>Metazoa</taxon>
        <taxon>Ecdysozoa</taxon>
        <taxon>Arthropoda</taxon>
        <taxon>Crustacea</taxon>
        <taxon>Branchiopoda</taxon>
        <taxon>Diplostraca</taxon>
        <taxon>Cladocera</taxon>
        <taxon>Anomopoda</taxon>
        <taxon>Daphniidae</taxon>
        <taxon>Daphnia</taxon>
    </lineage>
</organism>
<accession>E9H1E9</accession>
<keyword evidence="4" id="KW-1185">Reference proteome</keyword>
<dbReference type="OrthoDB" id="30336at2759"/>
<sequence length="83" mass="9526">MGMELLVCNKIMSLDLTVRDVYRKVIFAENNEAESMRIVYHMRGLLGDSYGADRVELSLPPPLLRPSVLEEAEKPWDTTPFRT</sequence>
<reference evidence="3 4" key="1">
    <citation type="journal article" date="2011" name="Science">
        <title>The ecoresponsive genome of Daphnia pulex.</title>
        <authorList>
            <person name="Colbourne J.K."/>
            <person name="Pfrender M.E."/>
            <person name="Gilbert D."/>
            <person name="Thomas W.K."/>
            <person name="Tucker A."/>
            <person name="Oakley T.H."/>
            <person name="Tokishita S."/>
            <person name="Aerts A."/>
            <person name="Arnold G.J."/>
            <person name="Basu M.K."/>
            <person name="Bauer D.J."/>
            <person name="Caceres C.E."/>
            <person name="Carmel L."/>
            <person name="Casola C."/>
            <person name="Choi J.H."/>
            <person name="Detter J.C."/>
            <person name="Dong Q."/>
            <person name="Dusheyko S."/>
            <person name="Eads B.D."/>
            <person name="Frohlich T."/>
            <person name="Geiler-Samerotte K.A."/>
            <person name="Gerlach D."/>
            <person name="Hatcher P."/>
            <person name="Jogdeo S."/>
            <person name="Krijgsveld J."/>
            <person name="Kriventseva E.V."/>
            <person name="Kultz D."/>
            <person name="Laforsch C."/>
            <person name="Lindquist E."/>
            <person name="Lopez J."/>
            <person name="Manak J.R."/>
            <person name="Muller J."/>
            <person name="Pangilinan J."/>
            <person name="Patwardhan R.P."/>
            <person name="Pitluck S."/>
            <person name="Pritham E.J."/>
            <person name="Rechtsteiner A."/>
            <person name="Rho M."/>
            <person name="Rogozin I.B."/>
            <person name="Sakarya O."/>
            <person name="Salamov A."/>
            <person name="Schaack S."/>
            <person name="Shapiro H."/>
            <person name="Shiga Y."/>
            <person name="Skalitzky C."/>
            <person name="Smith Z."/>
            <person name="Souvorov A."/>
            <person name="Sung W."/>
            <person name="Tang Z."/>
            <person name="Tsuchiya D."/>
            <person name="Tu H."/>
            <person name="Vos H."/>
            <person name="Wang M."/>
            <person name="Wolf Y.I."/>
            <person name="Yamagata H."/>
            <person name="Yamada T."/>
            <person name="Ye Y."/>
            <person name="Shaw J.R."/>
            <person name="Andrews J."/>
            <person name="Crease T.J."/>
            <person name="Tang H."/>
            <person name="Lucas S.M."/>
            <person name="Robertson H.M."/>
            <person name="Bork P."/>
            <person name="Koonin E.V."/>
            <person name="Zdobnov E.M."/>
            <person name="Grigoriev I.V."/>
            <person name="Lynch M."/>
            <person name="Boore J.L."/>
        </authorList>
    </citation>
    <scope>NUCLEOTIDE SEQUENCE [LARGE SCALE GENOMIC DNA]</scope>
</reference>
<dbReference type="KEGG" id="dpx:DAPPUDRAFT_324279"/>
<proteinExistence type="predicted"/>
<gene>
    <name evidence="3" type="ORF">DAPPUDRAFT_324279</name>
    <name evidence="2" type="ORF">DAPPUDRAFT_334668</name>
</gene>